<evidence type="ECO:0000256" key="2">
    <source>
        <dbReference type="SAM" id="Phobius"/>
    </source>
</evidence>
<organism evidence="3 4">
    <name type="scientific">Clostridium estertheticum</name>
    <dbReference type="NCBI Taxonomy" id="238834"/>
    <lineage>
        <taxon>Bacteria</taxon>
        <taxon>Bacillati</taxon>
        <taxon>Bacillota</taxon>
        <taxon>Clostridia</taxon>
        <taxon>Eubacteriales</taxon>
        <taxon>Clostridiaceae</taxon>
        <taxon>Clostridium</taxon>
    </lineage>
</organism>
<dbReference type="PROSITE" id="PS50267">
    <property type="entry name" value="NA_NEUROTRAN_SYMP_3"/>
    <property type="match status" value="1"/>
</dbReference>
<reference evidence="3" key="1">
    <citation type="submission" date="2021-11" db="EMBL/GenBank/DDBJ databases">
        <title>Clostridia strains as spoilage organisms.</title>
        <authorList>
            <person name="Wambui J."/>
            <person name="Stevens M.J.A."/>
            <person name="Stephan R."/>
        </authorList>
    </citation>
    <scope>NUCLEOTIDE SEQUENCE</scope>
    <source>
        <strain evidence="3">CF009</strain>
    </source>
</reference>
<feature type="transmembrane region" description="Helical" evidence="2">
    <location>
        <begin position="436"/>
        <end position="458"/>
    </location>
</feature>
<feature type="transmembrane region" description="Helical" evidence="2">
    <location>
        <begin position="186"/>
        <end position="211"/>
    </location>
</feature>
<feature type="transmembrane region" description="Helical" evidence="2">
    <location>
        <begin position="317"/>
        <end position="340"/>
    </location>
</feature>
<name>A0AA47I7P3_9CLOT</name>
<dbReference type="EMBL" id="CP086239">
    <property type="protein sequence ID" value="WAG60654.1"/>
    <property type="molecule type" value="Genomic_DNA"/>
</dbReference>
<keyword evidence="2" id="KW-0472">Membrane</keyword>
<feature type="transmembrane region" description="Helical" evidence="2">
    <location>
        <begin position="361"/>
        <end position="386"/>
    </location>
</feature>
<dbReference type="NCBIfam" id="NF037979">
    <property type="entry name" value="Na_transp"/>
    <property type="match status" value="1"/>
</dbReference>
<keyword evidence="1 2" id="KW-0812">Transmembrane</keyword>
<protein>
    <recommendedName>
        <fullName evidence="1">Transporter</fullName>
    </recommendedName>
</protein>
<keyword evidence="2" id="KW-1133">Transmembrane helix</keyword>
<feature type="transmembrane region" description="Helical" evidence="2">
    <location>
        <begin position="12"/>
        <end position="29"/>
    </location>
</feature>
<dbReference type="AlphaFoldDB" id="A0AA47I7P3"/>
<keyword evidence="1" id="KW-0769">Symport</keyword>
<dbReference type="PANTHER" id="PTHR42948:SF1">
    <property type="entry name" value="TRANSPORTER"/>
    <property type="match status" value="1"/>
</dbReference>
<feature type="transmembrane region" description="Helical" evidence="2">
    <location>
        <begin position="392"/>
        <end position="415"/>
    </location>
</feature>
<feature type="transmembrane region" description="Helical" evidence="2">
    <location>
        <begin position="144"/>
        <end position="166"/>
    </location>
</feature>
<evidence type="ECO:0000313" key="3">
    <source>
        <dbReference type="EMBL" id="WAG60654.1"/>
    </source>
</evidence>
<sequence length="519" mass="56624">MRENWKSRKGFIFAAAGAAIGLGNLWRFPFQAYKNGGGAFLLPYFIALITCAIPLMIMEYAYGRKIRGGSVKAFAKLKKKLEIIGWIQVMVPIIVMTYYSTIIAVAVVFMFFSLGHAFGIINWLSNPGPIMGMVTGSAKNALDLGAGISIYILIAVIVVWICNWLIVKKGISGGIEKMSMFFTPMLMVLMIIFMINAINLDGAAIGLEALFKPDFSKILNPSIWVSAYAQVFFSTTLAVGVMIAYGSYLNEKADIVNSAIITVLANASFDLIAGVLVFSTLGHLVNSMGVKFTSFGTGAGVAFMAFPIAISTMSTNIVVQGLLGFLFFFCLFIAGLSSSISMLESFTTAALDKFDISREKLVSIISIVGFCGSACFASYAGFNYILDIVDAYVGNIVIAGLGLVEVILISYFYGTSKLRQEANAYSDFKVGIWWDYLLKYFTPLLLGAVVVTNIFNLITELFSKSKVEIVSSIVFGWGTVLIMIGASIVLYRKKWTSKSQEVKSLLTNNDVNEEDSINR</sequence>
<gene>
    <name evidence="3" type="ORF">LL038_24595</name>
</gene>
<dbReference type="Proteomes" id="UP001164733">
    <property type="component" value="Chromosome"/>
</dbReference>
<dbReference type="PROSITE" id="PS00610">
    <property type="entry name" value="NA_NEUROTRAN_SYMP_1"/>
    <property type="match status" value="1"/>
</dbReference>
<feature type="transmembrane region" description="Helical" evidence="2">
    <location>
        <begin position="223"/>
        <end position="249"/>
    </location>
</feature>
<dbReference type="RefSeq" id="WP_216123914.1">
    <property type="nucleotide sequence ID" value="NZ_CP086239.1"/>
</dbReference>
<feature type="transmembrane region" description="Helical" evidence="2">
    <location>
        <begin position="41"/>
        <end position="62"/>
    </location>
</feature>
<accession>A0AA47I7P3</accession>
<dbReference type="InterPro" id="IPR000175">
    <property type="entry name" value="Na/ntran_symport"/>
</dbReference>
<evidence type="ECO:0000313" key="4">
    <source>
        <dbReference type="Proteomes" id="UP001164733"/>
    </source>
</evidence>
<dbReference type="Pfam" id="PF00209">
    <property type="entry name" value="SNF"/>
    <property type="match status" value="2"/>
</dbReference>
<keyword evidence="1" id="KW-0813">Transport</keyword>
<evidence type="ECO:0000256" key="1">
    <source>
        <dbReference type="RuleBase" id="RU003732"/>
    </source>
</evidence>
<feature type="transmembrane region" description="Helical" evidence="2">
    <location>
        <begin position="105"/>
        <end position="124"/>
    </location>
</feature>
<feature type="transmembrane region" description="Helical" evidence="2">
    <location>
        <begin position="470"/>
        <end position="491"/>
    </location>
</feature>
<dbReference type="GO" id="GO:0016020">
    <property type="term" value="C:membrane"/>
    <property type="evidence" value="ECO:0007669"/>
    <property type="project" value="InterPro"/>
</dbReference>
<feature type="transmembrane region" description="Helical" evidence="2">
    <location>
        <begin position="255"/>
        <end position="278"/>
    </location>
</feature>
<feature type="transmembrane region" description="Helical" evidence="2">
    <location>
        <begin position="290"/>
        <end position="311"/>
    </location>
</feature>
<proteinExistence type="inferred from homology"/>
<dbReference type="PANTHER" id="PTHR42948">
    <property type="entry name" value="TRANSPORTER"/>
    <property type="match status" value="1"/>
</dbReference>
<comment type="similarity">
    <text evidence="1">Belongs to the sodium:neurotransmitter symporter (SNF) (TC 2.A.22) family.</text>
</comment>
<dbReference type="GO" id="GO:0015293">
    <property type="term" value="F:symporter activity"/>
    <property type="evidence" value="ECO:0007669"/>
    <property type="project" value="UniProtKB-KW"/>
</dbReference>